<protein>
    <recommendedName>
        <fullName evidence="2">DUF7730 domain-containing protein</fullName>
    </recommendedName>
</protein>
<dbReference type="AlphaFoldDB" id="A0A8H3PH94"/>
<name>A0A8H3PH94_9LECA</name>
<dbReference type="InterPro" id="IPR056632">
    <property type="entry name" value="DUF7730"/>
</dbReference>
<accession>A0A8H3PH94</accession>
<dbReference type="OrthoDB" id="62952at2759"/>
<keyword evidence="4" id="KW-1185">Reference proteome</keyword>
<evidence type="ECO:0000256" key="1">
    <source>
        <dbReference type="SAM" id="MobiDB-lite"/>
    </source>
</evidence>
<dbReference type="Pfam" id="PF24864">
    <property type="entry name" value="DUF7730"/>
    <property type="match status" value="1"/>
</dbReference>
<evidence type="ECO:0000259" key="2">
    <source>
        <dbReference type="Pfam" id="PF24864"/>
    </source>
</evidence>
<organism evidence="3 4">
    <name type="scientific">Alectoria fallacina</name>
    <dbReference type="NCBI Taxonomy" id="1903189"/>
    <lineage>
        <taxon>Eukaryota</taxon>
        <taxon>Fungi</taxon>
        <taxon>Dikarya</taxon>
        <taxon>Ascomycota</taxon>
        <taxon>Pezizomycotina</taxon>
        <taxon>Lecanoromycetes</taxon>
        <taxon>OSLEUM clade</taxon>
        <taxon>Lecanoromycetidae</taxon>
        <taxon>Lecanorales</taxon>
        <taxon>Lecanorineae</taxon>
        <taxon>Parmeliaceae</taxon>
        <taxon>Alectoria</taxon>
    </lineage>
</organism>
<proteinExistence type="predicted"/>
<reference evidence="3" key="1">
    <citation type="submission" date="2021-03" db="EMBL/GenBank/DDBJ databases">
        <authorList>
            <person name="Tagirdzhanova G."/>
        </authorList>
    </citation>
    <scope>NUCLEOTIDE SEQUENCE</scope>
</reference>
<evidence type="ECO:0000313" key="3">
    <source>
        <dbReference type="EMBL" id="CAF9940280.1"/>
    </source>
</evidence>
<gene>
    <name evidence="3" type="ORF">ALECFALPRED_008501</name>
</gene>
<evidence type="ECO:0000313" key="4">
    <source>
        <dbReference type="Proteomes" id="UP000664203"/>
    </source>
</evidence>
<dbReference type="Proteomes" id="UP000664203">
    <property type="component" value="Unassembled WGS sequence"/>
</dbReference>
<comment type="caution">
    <text evidence="3">The sequence shown here is derived from an EMBL/GenBank/DDBJ whole genome shotgun (WGS) entry which is preliminary data.</text>
</comment>
<feature type="region of interest" description="Disordered" evidence="1">
    <location>
        <begin position="1"/>
        <end position="30"/>
    </location>
</feature>
<dbReference type="EMBL" id="CAJPDR010000595">
    <property type="protein sequence ID" value="CAF9940280.1"/>
    <property type="molecule type" value="Genomic_DNA"/>
</dbReference>
<feature type="domain" description="DUF7730" evidence="2">
    <location>
        <begin position="108"/>
        <end position="144"/>
    </location>
</feature>
<sequence>MTPINNTEDGTWEIDQSGDTAVPDPASTKTYDLNDKDCSPQTLHSIPEAPAVSSPQGNLGAFAVEIRLMVYRHLLVSKTTICRPNVLMGPRRQIMAHHSPNIEDIDGAILRTCRTIYKEALPLLYSENWFYFSWPNDIEQFGHLELQTSPPECDKAQPLFGLQVEPYGRLAMLRRLVLQLSAPRSHIMHRQFMTDTNREDIWSHWLAFFHPVIEHGLCVGFPALDNLLLDFTDWQLGNDYTSQLRVEPFLKKLRVPGGLSSLCLVGVQHQQNLLDFKYGFCKKGGMFSAKRAVQGNTISVVPDTIVVEDGLELVSNGVRAIIQQDEKPS</sequence>